<dbReference type="AlphaFoldDB" id="E4TRS3"/>
<keyword evidence="1" id="KW-0472">Membrane</keyword>
<protein>
    <submittedName>
        <fullName evidence="2">Uncharacterized protein</fullName>
    </submittedName>
</protein>
<accession>E4TRS3</accession>
<keyword evidence="3" id="KW-1185">Reference proteome</keyword>
<dbReference type="OrthoDB" id="850851at2"/>
<name>E4TRS3_MARTH</name>
<organism evidence="2 3">
    <name type="scientific">Marivirga tractuosa (strain ATCC 23168 / DSM 4126 / NBRC 15989 / NCIMB 1408 / VKM B-1430 / H-43)</name>
    <name type="common">Microscilla tractuosa</name>
    <name type="synonym">Flexibacter tractuosus</name>
    <dbReference type="NCBI Taxonomy" id="643867"/>
    <lineage>
        <taxon>Bacteria</taxon>
        <taxon>Pseudomonadati</taxon>
        <taxon>Bacteroidota</taxon>
        <taxon>Cytophagia</taxon>
        <taxon>Cytophagales</taxon>
        <taxon>Marivirgaceae</taxon>
        <taxon>Marivirga</taxon>
    </lineage>
</organism>
<feature type="transmembrane region" description="Helical" evidence="1">
    <location>
        <begin position="6"/>
        <end position="25"/>
    </location>
</feature>
<evidence type="ECO:0000256" key="1">
    <source>
        <dbReference type="SAM" id="Phobius"/>
    </source>
</evidence>
<reference evidence="2 3" key="1">
    <citation type="journal article" date="2011" name="Stand. Genomic Sci.">
        <title>Complete genome sequence of Marivirga tractuosa type strain (H-43).</title>
        <authorList>
            <person name="Pagani I."/>
            <person name="Chertkov O."/>
            <person name="Lapidus A."/>
            <person name="Lucas S."/>
            <person name="Del Rio T.G."/>
            <person name="Tice H."/>
            <person name="Copeland A."/>
            <person name="Cheng J.F."/>
            <person name="Nolan M."/>
            <person name="Saunders E."/>
            <person name="Pitluck S."/>
            <person name="Held B."/>
            <person name="Goodwin L."/>
            <person name="Liolios K."/>
            <person name="Ovchinikova G."/>
            <person name="Ivanova N."/>
            <person name="Mavromatis K."/>
            <person name="Pati A."/>
            <person name="Chen A."/>
            <person name="Palaniappan K."/>
            <person name="Land M."/>
            <person name="Hauser L."/>
            <person name="Jeffries C.D."/>
            <person name="Detter J.C."/>
            <person name="Han C."/>
            <person name="Tapia R."/>
            <person name="Ngatchou-Djao O.D."/>
            <person name="Rohde M."/>
            <person name="Goker M."/>
            <person name="Spring S."/>
            <person name="Sikorski J."/>
            <person name="Woyke T."/>
            <person name="Bristow J."/>
            <person name="Eisen J.A."/>
            <person name="Markowitz V."/>
            <person name="Hugenholtz P."/>
            <person name="Klenk H.P."/>
            <person name="Kyrpides N.C."/>
        </authorList>
    </citation>
    <scope>NUCLEOTIDE SEQUENCE [LARGE SCALE GENOMIC DNA]</scope>
    <source>
        <strain evidence="3">ATCC 23168 / DSM 4126 / NBRC 15989 / NCIMB 1408 / VKM B-1430 / H-43</strain>
    </source>
</reference>
<evidence type="ECO:0000313" key="3">
    <source>
        <dbReference type="Proteomes" id="UP000008720"/>
    </source>
</evidence>
<dbReference type="Proteomes" id="UP000008720">
    <property type="component" value="Chromosome"/>
</dbReference>
<sequence>MKKTLYVIASLFIISLIVYAFLGGFKEVGKSMEEDVLVHIAGTEYKGKVGSDSLGMLFMQAKDLVESEATANAIAIVYYGEADTKTGAVHNFIGVAIGDEMIYKMPEGWEIKTFERSTSVKGCIEANVLAMPTPDDMLQELKMYAIDRNVAVDSMFIELYPGPNQLCVQLLGAE</sequence>
<proteinExistence type="predicted"/>
<dbReference type="EMBL" id="CP002349">
    <property type="protein sequence ID" value="ADR22772.1"/>
    <property type="molecule type" value="Genomic_DNA"/>
</dbReference>
<dbReference type="HOGENOM" id="CLU_1538272_0_0_10"/>
<keyword evidence="1" id="KW-1133">Transmembrane helix</keyword>
<dbReference type="eggNOG" id="ENOG5033BZ0">
    <property type="taxonomic scope" value="Bacteria"/>
</dbReference>
<keyword evidence="1" id="KW-0812">Transmembrane</keyword>
<dbReference type="RefSeq" id="WP_013454915.1">
    <property type="nucleotide sequence ID" value="NC_014759.1"/>
</dbReference>
<gene>
    <name evidence="2" type="ordered locus">Ftrac_2794</name>
</gene>
<evidence type="ECO:0000313" key="2">
    <source>
        <dbReference type="EMBL" id="ADR22772.1"/>
    </source>
</evidence>
<dbReference type="KEGG" id="mtt:Ftrac_2794"/>